<sequence>MMNPTDNVQRILQDAVSEFSRTTGFPLAFGGLEAAGSATITALAGHRSMSLHGLRVEADRGLGGKALAEGRPRLTGDYRKSALITHHYDAEISAEGIVALFAVPVLVDGRVRAVLYGGTRGASPGSSFAPAAAEICSSLAREIRVEDEVVRRVAQRQLEAPRLSGAMIESLREGHAELRRIAADVQDESIRARLTALEQKLTQLGAPPSPSKLEVHLTPREIDVLAHAALGATNVEIGRSLGLTESTVKSYLKTAMSKFDASTRHSAVAAARQAGLIR</sequence>
<dbReference type="CDD" id="cd06170">
    <property type="entry name" value="LuxR_C_like"/>
    <property type="match status" value="1"/>
</dbReference>
<dbReference type="PANTHER" id="PTHR44688">
    <property type="entry name" value="DNA-BINDING TRANSCRIPTIONAL ACTIVATOR DEVR_DOSR"/>
    <property type="match status" value="1"/>
</dbReference>
<evidence type="ECO:0000259" key="4">
    <source>
        <dbReference type="PROSITE" id="PS50043"/>
    </source>
</evidence>
<keyword evidence="2 5" id="KW-0238">DNA-binding</keyword>
<proteinExistence type="predicted"/>
<dbReference type="Gene3D" id="1.10.10.10">
    <property type="entry name" value="Winged helix-like DNA-binding domain superfamily/Winged helix DNA-binding domain"/>
    <property type="match status" value="1"/>
</dbReference>
<comment type="caution">
    <text evidence="5">The sequence shown here is derived from an EMBL/GenBank/DDBJ whole genome shotgun (WGS) entry which is preliminary data.</text>
</comment>
<evidence type="ECO:0000256" key="2">
    <source>
        <dbReference type="ARBA" id="ARBA00023125"/>
    </source>
</evidence>
<dbReference type="GO" id="GO:0006355">
    <property type="term" value="P:regulation of DNA-templated transcription"/>
    <property type="evidence" value="ECO:0007669"/>
    <property type="project" value="InterPro"/>
</dbReference>
<dbReference type="Gene3D" id="3.30.450.40">
    <property type="match status" value="1"/>
</dbReference>
<dbReference type="GO" id="GO:0003677">
    <property type="term" value="F:DNA binding"/>
    <property type="evidence" value="ECO:0007669"/>
    <property type="project" value="UniProtKB-KW"/>
</dbReference>
<dbReference type="PROSITE" id="PS50043">
    <property type="entry name" value="HTH_LUXR_2"/>
    <property type="match status" value="1"/>
</dbReference>
<dbReference type="Pfam" id="PF13185">
    <property type="entry name" value="GAF_2"/>
    <property type="match status" value="1"/>
</dbReference>
<dbReference type="AlphaFoldDB" id="A0A940PP20"/>
<dbReference type="SMART" id="SM00421">
    <property type="entry name" value="HTH_LUXR"/>
    <property type="match status" value="1"/>
</dbReference>
<dbReference type="SUPFAM" id="SSF46894">
    <property type="entry name" value="C-terminal effector domain of the bipartite response regulators"/>
    <property type="match status" value="1"/>
</dbReference>
<dbReference type="PRINTS" id="PR00038">
    <property type="entry name" value="HTHLUXR"/>
</dbReference>
<accession>A0A940PP20</accession>
<evidence type="ECO:0000313" key="5">
    <source>
        <dbReference type="EMBL" id="MBP1324964.1"/>
    </source>
</evidence>
<dbReference type="InterPro" id="IPR003018">
    <property type="entry name" value="GAF"/>
</dbReference>
<keyword evidence="1" id="KW-0805">Transcription regulation</keyword>
<evidence type="ECO:0000256" key="1">
    <source>
        <dbReference type="ARBA" id="ARBA00023015"/>
    </source>
</evidence>
<name>A0A940PP20_9MICO</name>
<dbReference type="Proteomes" id="UP000675163">
    <property type="component" value="Unassembled WGS sequence"/>
</dbReference>
<keyword evidence="6" id="KW-1185">Reference proteome</keyword>
<dbReference type="InterPro" id="IPR016032">
    <property type="entry name" value="Sig_transdc_resp-reg_C-effctor"/>
</dbReference>
<dbReference type="RefSeq" id="WP_245189817.1">
    <property type="nucleotide sequence ID" value="NZ_JAFIDA010000001.1"/>
</dbReference>
<gene>
    <name evidence="5" type="ORF">JOF28_000196</name>
</gene>
<feature type="domain" description="HTH luxR-type" evidence="4">
    <location>
        <begin position="210"/>
        <end position="275"/>
    </location>
</feature>
<dbReference type="Pfam" id="PF00196">
    <property type="entry name" value="GerE"/>
    <property type="match status" value="1"/>
</dbReference>
<evidence type="ECO:0000313" key="6">
    <source>
        <dbReference type="Proteomes" id="UP000675163"/>
    </source>
</evidence>
<organism evidence="5 6">
    <name type="scientific">Leucobacter exalbidus</name>
    <dbReference type="NCBI Taxonomy" id="662960"/>
    <lineage>
        <taxon>Bacteria</taxon>
        <taxon>Bacillati</taxon>
        <taxon>Actinomycetota</taxon>
        <taxon>Actinomycetes</taxon>
        <taxon>Micrococcales</taxon>
        <taxon>Microbacteriaceae</taxon>
        <taxon>Leucobacter</taxon>
    </lineage>
</organism>
<keyword evidence="3" id="KW-0804">Transcription</keyword>
<reference evidence="5" key="1">
    <citation type="submission" date="2021-02" db="EMBL/GenBank/DDBJ databases">
        <title>Sequencing the genomes of 1000 actinobacteria strains.</title>
        <authorList>
            <person name="Klenk H.-P."/>
        </authorList>
    </citation>
    <scope>NUCLEOTIDE SEQUENCE</scope>
    <source>
        <strain evidence="5">DSM 22850</strain>
    </source>
</reference>
<dbReference type="InterPro" id="IPR000792">
    <property type="entry name" value="Tscrpt_reg_LuxR_C"/>
</dbReference>
<dbReference type="PANTHER" id="PTHR44688:SF16">
    <property type="entry name" value="DNA-BINDING TRANSCRIPTIONAL ACTIVATOR DEVR_DOSR"/>
    <property type="match status" value="1"/>
</dbReference>
<evidence type="ECO:0000256" key="3">
    <source>
        <dbReference type="ARBA" id="ARBA00023163"/>
    </source>
</evidence>
<dbReference type="InterPro" id="IPR029016">
    <property type="entry name" value="GAF-like_dom_sf"/>
</dbReference>
<dbReference type="InterPro" id="IPR036388">
    <property type="entry name" value="WH-like_DNA-bd_sf"/>
</dbReference>
<dbReference type="EMBL" id="JAFIDA010000001">
    <property type="protein sequence ID" value="MBP1324964.1"/>
    <property type="molecule type" value="Genomic_DNA"/>
</dbReference>
<dbReference type="SUPFAM" id="SSF55781">
    <property type="entry name" value="GAF domain-like"/>
    <property type="match status" value="1"/>
</dbReference>
<protein>
    <submittedName>
        <fullName evidence="5">DNA-binding CsgD family transcriptional regulator</fullName>
    </submittedName>
</protein>